<dbReference type="STRING" id="590652.BST39_00210"/>
<dbReference type="Proteomes" id="UP000192513">
    <property type="component" value="Unassembled WGS sequence"/>
</dbReference>
<evidence type="ECO:0000313" key="2">
    <source>
        <dbReference type="EMBL" id="ORB46303.1"/>
    </source>
</evidence>
<reference evidence="2 3" key="1">
    <citation type="submission" date="2017-02" db="EMBL/GenBank/DDBJ databases">
        <title>The new phylogeny of genus Mycobacterium.</title>
        <authorList>
            <person name="Tortoli E."/>
            <person name="Trovato A."/>
            <person name="Cirillo D.M."/>
        </authorList>
    </citation>
    <scope>NUCLEOTIDE SEQUENCE [LARGE SCALE GENOMIC DNA]</scope>
    <source>
        <strain evidence="2 3">DSM 45000</strain>
    </source>
</reference>
<sequence length="64" mass="7121">MRNRLRTEVFALLINLTAVDQVRVATPRRIARVAHGLGAGTPAGHRPLRPGRAVRPDDLGRQFR</sequence>
<feature type="region of interest" description="Disordered" evidence="1">
    <location>
        <begin position="36"/>
        <end position="64"/>
    </location>
</feature>
<protein>
    <submittedName>
        <fullName evidence="2">Uncharacterized protein</fullName>
    </submittedName>
</protein>
<gene>
    <name evidence="2" type="ORF">BST39_00210</name>
</gene>
<comment type="caution">
    <text evidence="2">The sequence shown here is derived from an EMBL/GenBank/DDBJ whole genome shotgun (WGS) entry which is preliminary data.</text>
</comment>
<evidence type="ECO:0000256" key="1">
    <source>
        <dbReference type="SAM" id="MobiDB-lite"/>
    </source>
</evidence>
<keyword evidence="3" id="KW-1185">Reference proteome</keyword>
<name>A0A1X0IGZ0_9MYCO</name>
<feature type="compositionally biased region" description="Basic and acidic residues" evidence="1">
    <location>
        <begin position="54"/>
        <end position="64"/>
    </location>
</feature>
<organism evidence="2 3">
    <name type="scientific">Mycobacterium paraseoulense</name>
    <dbReference type="NCBI Taxonomy" id="590652"/>
    <lineage>
        <taxon>Bacteria</taxon>
        <taxon>Bacillati</taxon>
        <taxon>Actinomycetota</taxon>
        <taxon>Actinomycetes</taxon>
        <taxon>Mycobacteriales</taxon>
        <taxon>Mycobacteriaceae</taxon>
        <taxon>Mycobacterium</taxon>
    </lineage>
</organism>
<accession>A0A1X0IGZ0</accession>
<evidence type="ECO:0000313" key="3">
    <source>
        <dbReference type="Proteomes" id="UP000192513"/>
    </source>
</evidence>
<dbReference type="AlphaFoldDB" id="A0A1X0IGZ0"/>
<proteinExistence type="predicted"/>
<dbReference type="EMBL" id="MVIE01000001">
    <property type="protein sequence ID" value="ORB46303.1"/>
    <property type="molecule type" value="Genomic_DNA"/>
</dbReference>